<dbReference type="EMBL" id="CAJNOL010001927">
    <property type="protein sequence ID" value="CAF1438703.1"/>
    <property type="molecule type" value="Genomic_DNA"/>
</dbReference>
<sequence>MNNNNILTNEQWLEISEAIKLVDQTGDHTVLNQLLISIMTNFIETLDDDDDFQKNDDDNMERQFVIALIESELAEMIAIDACSSWCCCRRQKIQPLNQNRHRFSDYLINIARAKSLDKNNNGFIPKENIQRIFETQISNEKMRELLHFVEKNTNGNINYKDFATLMLLIQ</sequence>
<dbReference type="SUPFAM" id="SSF47473">
    <property type="entry name" value="EF-hand"/>
    <property type="match status" value="1"/>
</dbReference>
<accession>A0A813NQI9</accession>
<evidence type="ECO:0000259" key="1">
    <source>
        <dbReference type="PROSITE" id="PS50222"/>
    </source>
</evidence>
<dbReference type="Proteomes" id="UP000663870">
    <property type="component" value="Unassembled WGS sequence"/>
</dbReference>
<dbReference type="Proteomes" id="UP000663854">
    <property type="component" value="Unassembled WGS sequence"/>
</dbReference>
<gene>
    <name evidence="3" type="ORF">JXQ802_LOCUS36863</name>
    <name evidence="2" type="ORF">PYM288_LOCUS1628</name>
</gene>
<evidence type="ECO:0000313" key="3">
    <source>
        <dbReference type="EMBL" id="CAF1438703.1"/>
    </source>
</evidence>
<reference evidence="2" key="1">
    <citation type="submission" date="2021-02" db="EMBL/GenBank/DDBJ databases">
        <authorList>
            <person name="Nowell W R."/>
        </authorList>
    </citation>
    <scope>NUCLEOTIDE SEQUENCE</scope>
</reference>
<dbReference type="AlphaFoldDB" id="A0A813NQI9"/>
<keyword evidence="5" id="KW-1185">Reference proteome</keyword>
<proteinExistence type="predicted"/>
<feature type="domain" description="EF-hand" evidence="1">
    <location>
        <begin position="137"/>
        <end position="170"/>
    </location>
</feature>
<evidence type="ECO:0000313" key="2">
    <source>
        <dbReference type="EMBL" id="CAF0742240.1"/>
    </source>
</evidence>
<dbReference type="GO" id="GO:0005509">
    <property type="term" value="F:calcium ion binding"/>
    <property type="evidence" value="ECO:0007669"/>
    <property type="project" value="InterPro"/>
</dbReference>
<evidence type="ECO:0000313" key="4">
    <source>
        <dbReference type="Proteomes" id="UP000663854"/>
    </source>
</evidence>
<dbReference type="Gene3D" id="1.10.238.10">
    <property type="entry name" value="EF-hand"/>
    <property type="match status" value="1"/>
</dbReference>
<dbReference type="EMBL" id="CAJNOH010000008">
    <property type="protein sequence ID" value="CAF0742240.1"/>
    <property type="molecule type" value="Genomic_DNA"/>
</dbReference>
<name>A0A813NQI9_9BILA</name>
<dbReference type="InterPro" id="IPR011992">
    <property type="entry name" value="EF-hand-dom_pair"/>
</dbReference>
<dbReference type="InterPro" id="IPR002048">
    <property type="entry name" value="EF_hand_dom"/>
</dbReference>
<evidence type="ECO:0000313" key="5">
    <source>
        <dbReference type="Proteomes" id="UP000663870"/>
    </source>
</evidence>
<organism evidence="2 4">
    <name type="scientific">Rotaria sordida</name>
    <dbReference type="NCBI Taxonomy" id="392033"/>
    <lineage>
        <taxon>Eukaryota</taxon>
        <taxon>Metazoa</taxon>
        <taxon>Spiralia</taxon>
        <taxon>Gnathifera</taxon>
        <taxon>Rotifera</taxon>
        <taxon>Eurotatoria</taxon>
        <taxon>Bdelloidea</taxon>
        <taxon>Philodinida</taxon>
        <taxon>Philodinidae</taxon>
        <taxon>Rotaria</taxon>
    </lineage>
</organism>
<dbReference type="PROSITE" id="PS50222">
    <property type="entry name" value="EF_HAND_2"/>
    <property type="match status" value="1"/>
</dbReference>
<protein>
    <recommendedName>
        <fullName evidence="1">EF-hand domain-containing protein</fullName>
    </recommendedName>
</protein>
<comment type="caution">
    <text evidence="2">The sequence shown here is derived from an EMBL/GenBank/DDBJ whole genome shotgun (WGS) entry which is preliminary data.</text>
</comment>